<accession>A0ABM0K9L4</accession>
<evidence type="ECO:0000256" key="1">
    <source>
        <dbReference type="SAM" id="MobiDB-lite"/>
    </source>
</evidence>
<dbReference type="PANTHER" id="PTHR12155">
    <property type="entry name" value="SCHLAFEN"/>
    <property type="match status" value="1"/>
</dbReference>
<feature type="region of interest" description="Disordered" evidence="1">
    <location>
        <begin position="94"/>
        <end position="301"/>
    </location>
</feature>
<name>A0ABM0K9L4_APLCA</name>
<organism evidence="3 4">
    <name type="scientific">Aplysia californica</name>
    <name type="common">California sea hare</name>
    <dbReference type="NCBI Taxonomy" id="6500"/>
    <lineage>
        <taxon>Eukaryota</taxon>
        <taxon>Metazoa</taxon>
        <taxon>Spiralia</taxon>
        <taxon>Lophotrochozoa</taxon>
        <taxon>Mollusca</taxon>
        <taxon>Gastropoda</taxon>
        <taxon>Heterobranchia</taxon>
        <taxon>Euthyneura</taxon>
        <taxon>Tectipleura</taxon>
        <taxon>Aplysiida</taxon>
        <taxon>Aplysioidea</taxon>
        <taxon>Aplysiidae</taxon>
        <taxon>Aplysia</taxon>
    </lineage>
</organism>
<evidence type="ECO:0000313" key="3">
    <source>
        <dbReference type="Proteomes" id="UP000694888"/>
    </source>
</evidence>
<dbReference type="RefSeq" id="XP_005112194.2">
    <property type="nucleotide sequence ID" value="XM_005112137.3"/>
</dbReference>
<dbReference type="Proteomes" id="UP000694888">
    <property type="component" value="Unplaced"/>
</dbReference>
<sequence>MTSEQGSRGFYLSPLDRRYKPEELVTHIIRLLTSVGLRCDDVSKIAIHRDLGVARVVLMTSENERFAVRAIEQLSSLMKVLDLRTITARPDLGRARGVRDRSSESRCLPTDREKTNDEQAAEKRTEQEPVEVNGEDKASSDTQKSSDDGTQDVEQGREETCASDDSGQARSLPEATVSDPDLSSAVVNSDPAISPAAVTSEPAISTSAAQETHSGSDARCTPQPQDDDGGHKEGTTTQSGPPSKDSNSDQLGQRPGGTQGQSSQERKEGGNEEEEDDDDEEEEEEEEVPGPKLVDAKTSTPMVSPCHCPDTVFYLEAQYVGVETRHAEFKSAGFLKYEFATAVGRYLCGFLNSGGGALYVGVNDDGRVEGVFLSRSTLRKTKKGIYTALRTISPPVNNDELVVNVVSVYRERGEGRAERGRKRGTERGTEEPERVIEETDRVVVEICVHPRAVPDTMFSYKSVAYVRREGSLCKVGEEADG</sequence>
<dbReference type="InterPro" id="IPR007421">
    <property type="entry name" value="Schlafen_AlbA_2_dom"/>
</dbReference>
<feature type="compositionally biased region" description="Basic and acidic residues" evidence="1">
    <location>
        <begin position="134"/>
        <end position="147"/>
    </location>
</feature>
<proteinExistence type="predicted"/>
<reference evidence="4 5" key="1">
    <citation type="submission" date="2025-05" db="UniProtKB">
        <authorList>
            <consortium name="RefSeq"/>
        </authorList>
    </citation>
    <scope>IDENTIFICATION</scope>
</reference>
<dbReference type="Pfam" id="PF04326">
    <property type="entry name" value="SLFN_AlbA_2"/>
    <property type="match status" value="1"/>
</dbReference>
<protein>
    <submittedName>
        <fullName evidence="4 5">Uncharacterized protein LOC101863863 isoform X1</fullName>
    </submittedName>
</protein>
<feature type="compositionally biased region" description="Acidic residues" evidence="1">
    <location>
        <begin position="271"/>
        <end position="288"/>
    </location>
</feature>
<dbReference type="GeneID" id="101863863"/>
<evidence type="ECO:0000313" key="5">
    <source>
        <dbReference type="RefSeq" id="XP_012945707.1"/>
    </source>
</evidence>
<dbReference type="RefSeq" id="XP_012945707.1">
    <property type="nucleotide sequence ID" value="XM_013090253.2"/>
</dbReference>
<keyword evidence="3" id="KW-1185">Reference proteome</keyword>
<feature type="region of interest" description="Disordered" evidence="1">
    <location>
        <begin position="414"/>
        <end position="434"/>
    </location>
</feature>
<gene>
    <name evidence="4 5" type="primary">LOC101863863</name>
</gene>
<feature type="compositionally biased region" description="Polar residues" evidence="1">
    <location>
        <begin position="202"/>
        <end position="215"/>
    </location>
</feature>
<dbReference type="PANTHER" id="PTHR12155:SF41">
    <property type="entry name" value="SCHLAFEN ALBA-2 DOMAIN-CONTAINING PROTEIN"/>
    <property type="match status" value="1"/>
</dbReference>
<dbReference type="InterPro" id="IPR038461">
    <property type="entry name" value="Schlafen_AlbA_2_dom_sf"/>
</dbReference>
<feature type="compositionally biased region" description="Basic and acidic residues" evidence="1">
    <location>
        <begin position="94"/>
        <end position="127"/>
    </location>
</feature>
<feature type="compositionally biased region" description="Polar residues" evidence="1">
    <location>
        <begin position="235"/>
        <end position="251"/>
    </location>
</feature>
<dbReference type="InterPro" id="IPR029684">
    <property type="entry name" value="Schlafen"/>
</dbReference>
<evidence type="ECO:0000259" key="2">
    <source>
        <dbReference type="Pfam" id="PF04326"/>
    </source>
</evidence>
<dbReference type="Gene3D" id="3.30.950.30">
    <property type="entry name" value="Schlafen, AAA domain"/>
    <property type="match status" value="1"/>
</dbReference>
<evidence type="ECO:0000313" key="4">
    <source>
        <dbReference type="RefSeq" id="XP_005112194.2"/>
    </source>
</evidence>
<feature type="domain" description="Schlafen AlbA-2" evidence="2">
    <location>
        <begin position="323"/>
        <end position="470"/>
    </location>
</feature>